<name>A0ABV2KT53_9BACI</name>
<proteinExistence type="predicted"/>
<keyword evidence="2" id="KW-1185">Reference proteome</keyword>
<comment type="caution">
    <text evidence="1">The sequence shown here is derived from an EMBL/GenBank/DDBJ whole genome shotgun (WGS) entry which is preliminary data.</text>
</comment>
<evidence type="ECO:0000313" key="2">
    <source>
        <dbReference type="Proteomes" id="UP001549167"/>
    </source>
</evidence>
<protein>
    <submittedName>
        <fullName evidence="1">Uncharacterized protein</fullName>
    </submittedName>
</protein>
<dbReference type="EMBL" id="JBEPMX010000003">
    <property type="protein sequence ID" value="MET3682763.1"/>
    <property type="molecule type" value="Genomic_DNA"/>
</dbReference>
<accession>A0ABV2KT53</accession>
<reference evidence="1 2" key="1">
    <citation type="submission" date="2024-06" db="EMBL/GenBank/DDBJ databases">
        <title>Genomic Encyclopedia of Type Strains, Phase IV (KMG-IV): sequencing the most valuable type-strain genomes for metagenomic binning, comparative biology and taxonomic classification.</title>
        <authorList>
            <person name="Goeker M."/>
        </authorList>
    </citation>
    <scope>NUCLEOTIDE SEQUENCE [LARGE SCALE GENOMIC DNA]</scope>
    <source>
        <strain evidence="1 2">DSM 23520</strain>
    </source>
</reference>
<organism evidence="1 2">
    <name type="scientific">Alkalibacillus flavidus</name>
    <dbReference type="NCBI Taxonomy" id="546021"/>
    <lineage>
        <taxon>Bacteria</taxon>
        <taxon>Bacillati</taxon>
        <taxon>Bacillota</taxon>
        <taxon>Bacilli</taxon>
        <taxon>Bacillales</taxon>
        <taxon>Bacillaceae</taxon>
        <taxon>Alkalibacillus</taxon>
    </lineage>
</organism>
<evidence type="ECO:0000313" key="1">
    <source>
        <dbReference type="EMBL" id="MET3682763.1"/>
    </source>
</evidence>
<gene>
    <name evidence="1" type="ORF">ABID56_000853</name>
</gene>
<sequence length="36" mass="3942">MGGDETQTVGLVPDEFVEGYEYITEHICDGAPLKDI</sequence>
<dbReference type="Proteomes" id="UP001549167">
    <property type="component" value="Unassembled WGS sequence"/>
</dbReference>